<reference evidence="3" key="1">
    <citation type="submission" date="2017-01" db="EMBL/GenBank/DDBJ databases">
        <authorList>
            <person name="Varghese N."/>
            <person name="Submissions S."/>
        </authorList>
    </citation>
    <scope>NUCLEOTIDE SEQUENCE [LARGE SCALE GENOMIC DNA]</scope>
    <source>
        <strain evidence="3">ATCC 51758</strain>
    </source>
</reference>
<feature type="transmembrane region" description="Helical" evidence="1">
    <location>
        <begin position="116"/>
        <end position="133"/>
    </location>
</feature>
<evidence type="ECO:0000313" key="2">
    <source>
        <dbReference type="EMBL" id="SIQ95885.1"/>
    </source>
</evidence>
<dbReference type="EMBL" id="FTMD01000008">
    <property type="protein sequence ID" value="SIQ95885.1"/>
    <property type="molecule type" value="Genomic_DNA"/>
</dbReference>
<keyword evidence="3" id="KW-1185">Reference proteome</keyword>
<feature type="transmembrane region" description="Helical" evidence="1">
    <location>
        <begin position="75"/>
        <end position="96"/>
    </location>
</feature>
<protein>
    <submittedName>
        <fullName evidence="2">Holin of 3TMs, for gene-transfer release</fullName>
    </submittedName>
</protein>
<keyword evidence="1" id="KW-1133">Transmembrane helix</keyword>
<organism evidence="2 3">
    <name type="scientific">Aromatoleum tolulyticum</name>
    <dbReference type="NCBI Taxonomy" id="34027"/>
    <lineage>
        <taxon>Bacteria</taxon>
        <taxon>Pseudomonadati</taxon>
        <taxon>Pseudomonadota</taxon>
        <taxon>Betaproteobacteria</taxon>
        <taxon>Rhodocyclales</taxon>
        <taxon>Rhodocyclaceae</taxon>
        <taxon>Aromatoleum</taxon>
    </lineage>
</organism>
<evidence type="ECO:0000256" key="1">
    <source>
        <dbReference type="SAM" id="Phobius"/>
    </source>
</evidence>
<accession>A0A1N6X0U2</accession>
<proteinExistence type="predicted"/>
<name>A0A1N6X0U2_9RHOO</name>
<evidence type="ECO:0000313" key="3">
    <source>
        <dbReference type="Proteomes" id="UP000186819"/>
    </source>
</evidence>
<dbReference type="Pfam" id="PF11351">
    <property type="entry name" value="GTA_holin_3TM"/>
    <property type="match status" value="1"/>
</dbReference>
<sequence length="141" mass="15390">MSITIPVIDRVLELGSEILKRAIPDPAQRAAAELELYRARQAGELDVVRVQLSAILAEAQSADPWTSRARPSFMYVMYVMILASIPVGIAQVFNPAAVAAFTVGVTAWLNAIPEELWWLFGAGYLGYTGARSLEKRKGAAR</sequence>
<keyword evidence="1" id="KW-0812">Transmembrane</keyword>
<dbReference type="InterPro" id="IPR021497">
    <property type="entry name" value="GTA_holin_3TM"/>
</dbReference>
<gene>
    <name evidence="2" type="ORF">SAMN05421829_108146</name>
</gene>
<dbReference type="RefSeq" id="WP_170879103.1">
    <property type="nucleotide sequence ID" value="NZ_FTMD01000008.1"/>
</dbReference>
<dbReference type="STRING" id="34027.SAMN05421829_108146"/>
<dbReference type="AlphaFoldDB" id="A0A1N6X0U2"/>
<keyword evidence="1" id="KW-0472">Membrane</keyword>
<dbReference type="Proteomes" id="UP000186819">
    <property type="component" value="Unassembled WGS sequence"/>
</dbReference>